<sequence length="884" mass="99199">MDSNIFKFILRHSSREQVYILIITLISFPFVYYSLDLPKQIVNGAIDDKHAGDFPKVVLGYHFDRIEYLLLLSFLFLALVFINGGFKLYINVYKGKLGERMLRRLRYELYCRILRFPLPHFRKTSQGEMIPMITSEVEPLGGFIGDAFVQPIWSTGTLLVYIYFIFVQDPILGAAAVSLYPLQGWLIPRLQKRVNQLGKERVRTVRKLADRIGESVSGITDMHANDATAVHLADFSDRLGTIYDIRFEIYNRKFFIKFLNNFINQLTPFFFYSIGGWLVIRGDIQLGALVAVLAAYKDLASPWKDLLDYYQSQADVRIKYEQVVEQFQPPELLPVERITGDDTIEGPLPKELSFSAVSLVDDSGMTVIEGLTATFPTDGLVAVVGAGVGKDELMLMMARLISPTSGKIRLGEHDYETLGESVIGRRIAYVGAHSYMFTGTLRQNLYYGLCHRPLREAQYEDDAAKRRRARRAAASQAAGNTDFDINADWIDYQAAGVDGPEALQDKALEILQAIDMEQDVYRIGLNGTIDPDKAPEIADRVLAARVSVRKILAESDLGDLVELYDADRFNSSASVAENLLFGTPVGPVFAYDALAENEYVLSVLQRTGLMEEFIQVGAQMAETMVELFADLPPGHEFFEQFSFIGSEDLPEFQPIVMRAKKEGTAALRPADRTRLLSLPFKLVPSRHRLGVFEADLQQRLLEARKVFAAELPADLRPFIEFFDAGRFNEAASLQDNILFGKIRYGRPDAAERVQTLIQTVVDEVELRDSVIAVGLDFSVGVAGSRLSAVQRQKVGLGRALLKNADLLLLNEATSALDGVAQSRVHRSIRELRDGRGLIWGVHRPSMAREFADIVVVRHGRIVERGDFQTLNRNGSALHELLEAE</sequence>
<evidence type="ECO:0000313" key="8">
    <source>
        <dbReference type="EMBL" id="KGM34584.1"/>
    </source>
</evidence>
<feature type="transmembrane region" description="Helical" evidence="5">
    <location>
        <begin position="18"/>
        <end position="35"/>
    </location>
</feature>
<dbReference type="InterPro" id="IPR011527">
    <property type="entry name" value="ABC1_TM_dom"/>
</dbReference>
<reference evidence="8 9" key="1">
    <citation type="submission" date="2014-01" db="EMBL/GenBank/DDBJ databases">
        <title>Genome sequence determination for a cystic fibrosis isolate, Inquilinus limosus.</title>
        <authorList>
            <person name="Pino M."/>
            <person name="Di Conza J."/>
            <person name="Gutkind G."/>
        </authorList>
    </citation>
    <scope>NUCLEOTIDE SEQUENCE [LARGE SCALE GENOMIC DNA]</scope>
    <source>
        <strain evidence="8 9">MP06</strain>
    </source>
</reference>
<dbReference type="Gene3D" id="3.40.50.300">
    <property type="entry name" value="P-loop containing nucleotide triphosphate hydrolases"/>
    <property type="match status" value="2"/>
</dbReference>
<dbReference type="PANTHER" id="PTHR43394:SF1">
    <property type="entry name" value="ATP-BINDING CASSETTE SUB-FAMILY B MEMBER 10, MITOCHONDRIAL"/>
    <property type="match status" value="1"/>
</dbReference>
<dbReference type="GO" id="GO:0015421">
    <property type="term" value="F:ABC-type oligopeptide transporter activity"/>
    <property type="evidence" value="ECO:0007669"/>
    <property type="project" value="TreeGrafter"/>
</dbReference>
<feature type="domain" description="ABC transmembrane type-1" evidence="7">
    <location>
        <begin position="39"/>
        <end position="315"/>
    </location>
</feature>
<dbReference type="RefSeq" id="WP_034834637.1">
    <property type="nucleotide sequence ID" value="NZ_JANX01000082.1"/>
</dbReference>
<accession>A0A0A0D8V1</accession>
<feature type="domain" description="ABC transporter" evidence="6">
    <location>
        <begin position="352"/>
        <end position="883"/>
    </location>
</feature>
<evidence type="ECO:0000256" key="3">
    <source>
        <dbReference type="ARBA" id="ARBA00022989"/>
    </source>
</evidence>
<dbReference type="InterPro" id="IPR036640">
    <property type="entry name" value="ABC1_TM_sf"/>
</dbReference>
<evidence type="ECO:0000259" key="7">
    <source>
        <dbReference type="PROSITE" id="PS50929"/>
    </source>
</evidence>
<dbReference type="PROSITE" id="PS50929">
    <property type="entry name" value="ABC_TM1F"/>
    <property type="match status" value="1"/>
</dbReference>
<dbReference type="Gene3D" id="1.20.1560.10">
    <property type="entry name" value="ABC transporter type 1, transmembrane domain"/>
    <property type="match status" value="1"/>
</dbReference>
<evidence type="ECO:0000256" key="5">
    <source>
        <dbReference type="SAM" id="Phobius"/>
    </source>
</evidence>
<dbReference type="PANTHER" id="PTHR43394">
    <property type="entry name" value="ATP-DEPENDENT PERMEASE MDL1, MITOCHONDRIAL"/>
    <property type="match status" value="1"/>
</dbReference>
<dbReference type="InterPro" id="IPR039421">
    <property type="entry name" value="Type_1_exporter"/>
</dbReference>
<dbReference type="PROSITE" id="PS50893">
    <property type="entry name" value="ABC_TRANSPORTER_2"/>
    <property type="match status" value="1"/>
</dbReference>
<dbReference type="Pfam" id="PF00664">
    <property type="entry name" value="ABC_membrane"/>
    <property type="match status" value="1"/>
</dbReference>
<dbReference type="GO" id="GO:0016887">
    <property type="term" value="F:ATP hydrolysis activity"/>
    <property type="evidence" value="ECO:0007669"/>
    <property type="project" value="InterPro"/>
</dbReference>
<dbReference type="GO" id="GO:0005886">
    <property type="term" value="C:plasma membrane"/>
    <property type="evidence" value="ECO:0007669"/>
    <property type="project" value="UniProtKB-SubCell"/>
</dbReference>
<evidence type="ECO:0000313" key="9">
    <source>
        <dbReference type="Proteomes" id="UP000029995"/>
    </source>
</evidence>
<keyword evidence="3 5" id="KW-1133">Transmembrane helix</keyword>
<dbReference type="InterPro" id="IPR027417">
    <property type="entry name" value="P-loop_NTPase"/>
</dbReference>
<dbReference type="EMBL" id="JANX01000082">
    <property type="protein sequence ID" value="KGM34584.1"/>
    <property type="molecule type" value="Genomic_DNA"/>
</dbReference>
<dbReference type="InterPro" id="IPR003439">
    <property type="entry name" value="ABC_transporter-like_ATP-bd"/>
</dbReference>
<dbReference type="OrthoDB" id="9760920at2"/>
<dbReference type="GO" id="GO:0005524">
    <property type="term" value="F:ATP binding"/>
    <property type="evidence" value="ECO:0007669"/>
    <property type="project" value="InterPro"/>
</dbReference>
<name>A0A0A0D8V1_9PROT</name>
<protein>
    <submittedName>
        <fullName evidence="8">Multidrug transporter</fullName>
    </submittedName>
</protein>
<evidence type="ECO:0000259" key="6">
    <source>
        <dbReference type="PROSITE" id="PS50893"/>
    </source>
</evidence>
<comment type="subcellular location">
    <subcellularLocation>
        <location evidence="1">Cell membrane</location>
        <topology evidence="1">Multi-pass membrane protein</topology>
    </subcellularLocation>
</comment>
<evidence type="ECO:0000256" key="2">
    <source>
        <dbReference type="ARBA" id="ARBA00022692"/>
    </source>
</evidence>
<keyword evidence="2 5" id="KW-0812">Transmembrane</keyword>
<dbReference type="AlphaFoldDB" id="A0A0A0D8V1"/>
<comment type="caution">
    <text evidence="8">The sequence shown here is derived from an EMBL/GenBank/DDBJ whole genome shotgun (WGS) entry which is preliminary data.</text>
</comment>
<gene>
    <name evidence="8" type="ORF">P409_09325</name>
</gene>
<organism evidence="8 9">
    <name type="scientific">Inquilinus limosus MP06</name>
    <dbReference type="NCBI Taxonomy" id="1398085"/>
    <lineage>
        <taxon>Bacteria</taxon>
        <taxon>Pseudomonadati</taxon>
        <taxon>Pseudomonadota</taxon>
        <taxon>Alphaproteobacteria</taxon>
        <taxon>Rhodospirillales</taxon>
        <taxon>Rhodospirillaceae</taxon>
        <taxon>Inquilinus</taxon>
    </lineage>
</organism>
<proteinExistence type="predicted"/>
<dbReference type="SUPFAM" id="SSF90123">
    <property type="entry name" value="ABC transporter transmembrane region"/>
    <property type="match status" value="1"/>
</dbReference>
<feature type="transmembrane region" description="Helical" evidence="5">
    <location>
        <begin position="68"/>
        <end position="90"/>
    </location>
</feature>
<dbReference type="Proteomes" id="UP000029995">
    <property type="component" value="Unassembled WGS sequence"/>
</dbReference>
<dbReference type="CDD" id="cd07346">
    <property type="entry name" value="ABC_6TM_exporters"/>
    <property type="match status" value="1"/>
</dbReference>
<dbReference type="SUPFAM" id="SSF52540">
    <property type="entry name" value="P-loop containing nucleoside triphosphate hydrolases"/>
    <property type="match status" value="1"/>
</dbReference>
<keyword evidence="4 5" id="KW-0472">Membrane</keyword>
<evidence type="ECO:0000256" key="1">
    <source>
        <dbReference type="ARBA" id="ARBA00004651"/>
    </source>
</evidence>
<evidence type="ECO:0000256" key="4">
    <source>
        <dbReference type="ARBA" id="ARBA00023136"/>
    </source>
</evidence>